<evidence type="ECO:0000313" key="16">
    <source>
        <dbReference type="Proteomes" id="UP000441772"/>
    </source>
</evidence>
<dbReference type="Proteomes" id="UP000441772">
    <property type="component" value="Unassembled WGS sequence"/>
</dbReference>
<feature type="chain" id="PRO_5026123231" evidence="12">
    <location>
        <begin position="29"/>
        <end position="1795"/>
    </location>
</feature>
<evidence type="ECO:0000256" key="5">
    <source>
        <dbReference type="ARBA" id="ARBA00022801"/>
    </source>
</evidence>
<evidence type="ECO:0000256" key="6">
    <source>
        <dbReference type="ARBA" id="ARBA00022825"/>
    </source>
</evidence>
<dbReference type="PRINTS" id="PR00723">
    <property type="entry name" value="SUBTILISIN"/>
</dbReference>
<keyword evidence="4 12" id="KW-0732">Signal</keyword>
<evidence type="ECO:0000256" key="11">
    <source>
        <dbReference type="SAM" id="Phobius"/>
    </source>
</evidence>
<evidence type="ECO:0000256" key="10">
    <source>
        <dbReference type="SAM" id="MobiDB-lite"/>
    </source>
</evidence>
<dbReference type="PANTHER" id="PTHR43806:SF11">
    <property type="entry name" value="CEREVISIN-RELATED"/>
    <property type="match status" value="1"/>
</dbReference>
<keyword evidence="11" id="KW-1133">Transmembrane helix</keyword>
<evidence type="ECO:0000259" key="14">
    <source>
        <dbReference type="Pfam" id="PF02225"/>
    </source>
</evidence>
<feature type="compositionally biased region" description="Low complexity" evidence="10">
    <location>
        <begin position="641"/>
        <end position="669"/>
    </location>
</feature>
<reference evidence="15 16" key="1">
    <citation type="submission" date="2019-09" db="EMBL/GenBank/DDBJ databases">
        <title>Characterization of the phylogenetic diversity of two novel species belonging to the genus Bifidobacterium: Bifidobacterium cebidarum sp. nov. and Bifidobacterium leontopitheci sp. nov.</title>
        <authorList>
            <person name="Lugli G.A."/>
            <person name="Duranti S."/>
            <person name="Milani C."/>
            <person name="Turroni F."/>
            <person name="Ventura M."/>
        </authorList>
    </citation>
    <scope>NUCLEOTIDE SEQUENCE [LARGE SCALE GENOMIC DNA]</scope>
    <source>
        <strain evidence="15 16">LMG 31471</strain>
    </source>
</reference>
<feature type="region of interest" description="Disordered" evidence="10">
    <location>
        <begin position="503"/>
        <end position="523"/>
    </location>
</feature>
<feature type="domain" description="PA" evidence="14">
    <location>
        <begin position="966"/>
        <end position="1050"/>
    </location>
</feature>
<evidence type="ECO:0000256" key="3">
    <source>
        <dbReference type="ARBA" id="ARBA00022670"/>
    </source>
</evidence>
<evidence type="ECO:0000259" key="13">
    <source>
        <dbReference type="Pfam" id="PF00082"/>
    </source>
</evidence>
<dbReference type="CDD" id="cd07474">
    <property type="entry name" value="Peptidases_S8_subtilisin_Vpr-like"/>
    <property type="match status" value="1"/>
</dbReference>
<sequence length="1795" mass="184472">MHRTWLKAVAVVASVATLMALPTATALAQPGEASQTQQSQQTSASDATTTSVGNGRFTWKAPVEKNMPTIKSEKAGDGAIVYDGAETNATLVMTPASINKYNFWSDCVTATATGFTNGENIVFTDTAPSGKKRTAVIAPAQSDGSVTTKVCGANQSTEVGPHAIVASGQMSKTTAAATLTVTDNPLETVKVTLDRASVSQDKFIDTKIKVKATGLPANTKVNFMLEGQDGTIVNFADYDHLYSDADGEFTDAIQANTVNYPAGKWSVMVGSRTGSSATTVYGFASFVVTAGAKRVENKKLAVDKTKFTLDEFVKSGLTQTETGFDPFDAFDITVTDRTGYTTSLGTARANGDGTYTNVLRGGQQATIGEYTLVATSRTTGDYATAKFIVTDADGNYPPSVTASFAPTTLSKDAFGPNGDGVTVTMKNLEANGKAVFNVYDSNLNIQRQLPDGTQGEGTFFATGTADDQGTLVYHVRLASDANDDTYAIQANAFQQIVTVGDPADAGGSGNGSTATPPASDDTVSGNLVNTSGTLSAFVQVKGVGGLEQKRMALQSLGKQRMSVKSRNAEAMKSVTSRAKNATDDANDVFAALKKLDPKASKLYTSAYSIPGIAVRADADALRTLGRQNPDVIDISPIVQRTATSASTSGSGNATGTTSTEEATKTTGATPSNYNNDSFVNALKTWQKTGETGKNAKVVIIDTGIDYTHADFGGSGSTADYQAALASDADPLTDPTLSKMLDKSKFLGGYDFAGATYNADSSATEDVYDPIPKPDANPIDGPGGGHGSHVAGTLGGYGEDANGKTFTGDYSKLTDADLKTMKIGPGSAPEVGIYMLKVFGDGGGSTDVTGEALDWVAKKVAEGTQIDIVSMSLGTAYGTQDDPDTKKVNELTEAGVLSVAAAGNDDDVTDIGGSPATAHSSLAVAATKSNGALQDAIQIDQPSDLAGNGYAGQYSIDYSYPHPTFKVSGKVVPLTDSTNLDGCVAYSDEQAAAVKGKIVFATVDDTNFRCKTGTMFDNASKAGAIGVVFGSQYDVPEAGIAGNYDIPGFQLAKSSYAKLKSALEAGTVELTFDSSLKQTVRSTVPGMADRIASFSSRGIHGSYDGTVKPDIAAPGVGIISVGSGTGNKAASMSGTSMATPLTAGVAALVASKHPDWSGTRIKQQMMSTADHDIVTDDGSQAYGIIRAGIGRVDAYAAVNGDARVYVSDDPTGVTGGFGIVQVGEKGYSKSKKFTVENDSDKDRTYKVSYLPRVKTDGVSYDLDQTTVKVAAHSSAQFSVTLNIPDASKLRHTIDTTMAKQSGGKDRSYVTDASGIIRLEPADTADDATAFPLRAAVSAAPKPISETTATVKFASAKAEQGTLTVSGHGVSQGTDSEAYQSELAAMQLGALDPQAGAKGSDGKVDDAYTGNDAAARSLAAADIRAVGVASTAPQMKDPSQGMLAFGIVTENSWSRLGMTITPEVYIDASGDGRPDFEIAAGVSGDNVYAVTYDLATGGTLDVEPIDDASVSDSNTVVLRTKLSALGYTPTTKVTKITYQAAMSSVYAQRNSEDSNSTKTFVVDTAKSATYDVYQPALWFGEADAKTEGNGDVLAKDQDGVTLTAHRTVAGAATAAQPLVLHLRGAAPDAAGTSASIDTPAVDDGTQPKPTVDKTKLQSLVDSASGLKASDYTRESWAALQGALASARGVLADKDATQLSVDGAYRALKTALDGLKPYVPGSGAGNGSGSGAGAAGAGAADGAAAGPTPNAIGKTGASVAAVAIAAVVMLMAGAGVLRRRALASESKRGAAGSGPRHA</sequence>
<dbReference type="GO" id="GO:0005975">
    <property type="term" value="P:carbohydrate metabolic process"/>
    <property type="evidence" value="ECO:0007669"/>
    <property type="project" value="UniProtKB-ARBA"/>
</dbReference>
<dbReference type="InterPro" id="IPR000209">
    <property type="entry name" value="Peptidase_S8/S53_dom"/>
</dbReference>
<dbReference type="InterPro" id="IPR023827">
    <property type="entry name" value="Peptidase_S8_Asp-AS"/>
</dbReference>
<dbReference type="Pfam" id="PF07554">
    <property type="entry name" value="FIVAR"/>
    <property type="match status" value="1"/>
</dbReference>
<feature type="signal peptide" evidence="12">
    <location>
        <begin position="1"/>
        <end position="28"/>
    </location>
</feature>
<keyword evidence="11" id="KW-0472">Membrane</keyword>
<comment type="caution">
    <text evidence="15">The sequence shown here is derived from an EMBL/GenBank/DDBJ whole genome shotgun (WGS) entry which is preliminary data.</text>
</comment>
<dbReference type="Gene3D" id="3.50.30.30">
    <property type="match status" value="1"/>
</dbReference>
<evidence type="ECO:0000313" key="15">
    <source>
        <dbReference type="EMBL" id="KAB7790245.1"/>
    </source>
</evidence>
<feature type="domain" description="Peptidase S8/S53" evidence="13">
    <location>
        <begin position="692"/>
        <end position="1170"/>
    </location>
</feature>
<feature type="region of interest" description="Disordered" evidence="10">
    <location>
        <begin position="30"/>
        <end position="58"/>
    </location>
</feature>
<feature type="region of interest" description="Disordered" evidence="10">
    <location>
        <begin position="1628"/>
        <end position="1649"/>
    </location>
</feature>
<dbReference type="PANTHER" id="PTHR43806">
    <property type="entry name" value="PEPTIDASE S8"/>
    <property type="match status" value="1"/>
</dbReference>
<keyword evidence="16" id="KW-1185">Reference proteome</keyword>
<feature type="active site" description="Charge relay system" evidence="7 8">
    <location>
        <position position="701"/>
    </location>
</feature>
<feature type="active site" description="Charge relay system" evidence="7 8">
    <location>
        <position position="1135"/>
    </location>
</feature>
<name>A0A6I1GFC6_9BIFI</name>
<dbReference type="SUPFAM" id="SSF52743">
    <property type="entry name" value="Subtilisin-like"/>
    <property type="match status" value="1"/>
</dbReference>
<feature type="active site" description="Charge relay system" evidence="7 8">
    <location>
        <position position="785"/>
    </location>
</feature>
<dbReference type="GO" id="GO:0006508">
    <property type="term" value="P:proteolysis"/>
    <property type="evidence" value="ECO:0007669"/>
    <property type="project" value="UniProtKB-KW"/>
</dbReference>
<dbReference type="GO" id="GO:0004252">
    <property type="term" value="F:serine-type endopeptidase activity"/>
    <property type="evidence" value="ECO:0007669"/>
    <property type="project" value="UniProtKB-UniRule"/>
</dbReference>
<feature type="transmembrane region" description="Helical" evidence="11">
    <location>
        <begin position="1754"/>
        <end position="1774"/>
    </location>
</feature>
<dbReference type="InterPro" id="IPR050131">
    <property type="entry name" value="Peptidase_S8_subtilisin-like"/>
</dbReference>
<evidence type="ECO:0000256" key="7">
    <source>
        <dbReference type="PIRSR" id="PIRSR615500-1"/>
    </source>
</evidence>
<dbReference type="EMBL" id="WBVT01000017">
    <property type="protein sequence ID" value="KAB7790245.1"/>
    <property type="molecule type" value="Genomic_DNA"/>
</dbReference>
<keyword evidence="2" id="KW-0134">Cell wall</keyword>
<dbReference type="Gene3D" id="2.60.40.10">
    <property type="entry name" value="Immunoglobulins"/>
    <property type="match status" value="1"/>
</dbReference>
<evidence type="ECO:0000256" key="2">
    <source>
        <dbReference type="ARBA" id="ARBA00022512"/>
    </source>
</evidence>
<dbReference type="InterPro" id="IPR015500">
    <property type="entry name" value="Peptidase_S8_subtilisin-rel"/>
</dbReference>
<evidence type="ECO:0000256" key="4">
    <source>
        <dbReference type="ARBA" id="ARBA00022729"/>
    </source>
</evidence>
<dbReference type="PROSITE" id="PS00136">
    <property type="entry name" value="SUBTILASE_ASP"/>
    <property type="match status" value="1"/>
</dbReference>
<dbReference type="InterPro" id="IPR023828">
    <property type="entry name" value="Peptidase_S8_Ser-AS"/>
</dbReference>
<accession>A0A6I1GFC6</accession>
<evidence type="ECO:0000256" key="1">
    <source>
        <dbReference type="ARBA" id="ARBA00011073"/>
    </source>
</evidence>
<dbReference type="PROSITE" id="PS00138">
    <property type="entry name" value="SUBTILASE_SER"/>
    <property type="match status" value="1"/>
</dbReference>
<keyword evidence="6 8" id="KW-0720">Serine protease</keyword>
<dbReference type="Gene3D" id="1.20.1270.70">
    <property type="entry name" value="Designed single chain three-helix bundle"/>
    <property type="match status" value="1"/>
</dbReference>
<dbReference type="InterPro" id="IPR022398">
    <property type="entry name" value="Peptidase_S8_His-AS"/>
</dbReference>
<evidence type="ECO:0000256" key="9">
    <source>
        <dbReference type="RuleBase" id="RU003355"/>
    </source>
</evidence>
<evidence type="ECO:0000256" key="12">
    <source>
        <dbReference type="SAM" id="SignalP"/>
    </source>
</evidence>
<organism evidence="15 16">
    <name type="scientific">Bifidobacterium leontopitheci</name>
    <dbReference type="NCBI Taxonomy" id="2650774"/>
    <lineage>
        <taxon>Bacteria</taxon>
        <taxon>Bacillati</taxon>
        <taxon>Actinomycetota</taxon>
        <taxon>Actinomycetes</taxon>
        <taxon>Bifidobacteriales</taxon>
        <taxon>Bifidobacteriaceae</taxon>
        <taxon>Bifidobacterium</taxon>
    </lineage>
</organism>
<proteinExistence type="inferred from homology"/>
<protein>
    <submittedName>
        <fullName evidence="15">Subtilisin family peptidase</fullName>
    </submittedName>
</protein>
<feature type="compositionally biased region" description="Polar residues" evidence="10">
    <location>
        <begin position="511"/>
        <end position="523"/>
    </location>
</feature>
<keyword evidence="11" id="KW-0812">Transmembrane</keyword>
<keyword evidence="2" id="KW-0964">Secreted</keyword>
<dbReference type="PROSITE" id="PS00137">
    <property type="entry name" value="SUBTILASE_HIS"/>
    <property type="match status" value="1"/>
</dbReference>
<gene>
    <name evidence="15" type="ORF">F7D09_1238</name>
</gene>
<dbReference type="Pfam" id="PF02225">
    <property type="entry name" value="PA"/>
    <property type="match status" value="1"/>
</dbReference>
<comment type="similarity">
    <text evidence="1 8 9">Belongs to the peptidase S8 family.</text>
</comment>
<dbReference type="PROSITE" id="PS51892">
    <property type="entry name" value="SUBTILASE"/>
    <property type="match status" value="1"/>
</dbReference>
<dbReference type="InterPro" id="IPR036852">
    <property type="entry name" value="Peptidase_S8/S53_dom_sf"/>
</dbReference>
<dbReference type="InterPro" id="IPR003137">
    <property type="entry name" value="PA_domain"/>
</dbReference>
<dbReference type="InterPro" id="IPR013783">
    <property type="entry name" value="Ig-like_fold"/>
</dbReference>
<evidence type="ECO:0000256" key="8">
    <source>
        <dbReference type="PROSITE-ProRule" id="PRU01240"/>
    </source>
</evidence>
<dbReference type="InterPro" id="IPR034213">
    <property type="entry name" value="S8_Vpr-like"/>
</dbReference>
<feature type="region of interest" description="Disordered" evidence="10">
    <location>
        <begin position="641"/>
        <end position="673"/>
    </location>
</feature>
<dbReference type="Gene3D" id="3.40.50.200">
    <property type="entry name" value="Peptidase S8/S53 domain"/>
    <property type="match status" value="1"/>
</dbReference>
<feature type="compositionally biased region" description="Low complexity" evidence="10">
    <location>
        <begin position="30"/>
        <end position="51"/>
    </location>
</feature>
<dbReference type="Pfam" id="PF00082">
    <property type="entry name" value="Peptidase_S8"/>
    <property type="match status" value="1"/>
</dbReference>
<keyword evidence="3 8" id="KW-0645">Protease</keyword>
<keyword evidence="5 8" id="KW-0378">Hydrolase</keyword>
<dbReference type="RefSeq" id="WP_152234581.1">
    <property type="nucleotide sequence ID" value="NZ_JBHSKZ010000006.1"/>
</dbReference>